<feature type="transmembrane region" description="Helical" evidence="6">
    <location>
        <begin position="159"/>
        <end position="178"/>
    </location>
</feature>
<accession>A0A2M7R729</accession>
<feature type="transmembrane region" description="Helical" evidence="6">
    <location>
        <begin position="87"/>
        <end position="111"/>
    </location>
</feature>
<gene>
    <name evidence="7" type="ORF">COY73_00390</name>
</gene>
<dbReference type="EMBL" id="PFLW01000012">
    <property type="protein sequence ID" value="PIY89625.1"/>
    <property type="molecule type" value="Genomic_DNA"/>
</dbReference>
<reference evidence="8" key="1">
    <citation type="submission" date="2017-09" db="EMBL/GenBank/DDBJ databases">
        <title>Depth-based differentiation of microbial function through sediment-hosted aquifers and enrichment of novel symbionts in the deep terrestrial subsurface.</title>
        <authorList>
            <person name="Probst A.J."/>
            <person name="Ladd B."/>
            <person name="Jarett J.K."/>
            <person name="Geller-Mcgrath D.E."/>
            <person name="Sieber C.M.K."/>
            <person name="Emerson J.B."/>
            <person name="Anantharaman K."/>
            <person name="Thomas B.C."/>
            <person name="Malmstrom R."/>
            <person name="Stieglmeier M."/>
            <person name="Klingl A."/>
            <person name="Woyke T."/>
            <person name="Ryan C.M."/>
            <person name="Banfield J.F."/>
        </authorList>
    </citation>
    <scope>NUCLEOTIDE SEQUENCE [LARGE SCALE GENOMIC DNA]</scope>
</reference>
<keyword evidence="4 6" id="KW-1133">Transmembrane helix</keyword>
<feature type="transmembrane region" description="Helical" evidence="6">
    <location>
        <begin position="49"/>
        <end position="75"/>
    </location>
</feature>
<evidence type="ECO:0000256" key="2">
    <source>
        <dbReference type="ARBA" id="ARBA00022475"/>
    </source>
</evidence>
<evidence type="ECO:0000256" key="3">
    <source>
        <dbReference type="ARBA" id="ARBA00022692"/>
    </source>
</evidence>
<dbReference type="Proteomes" id="UP000230767">
    <property type="component" value="Unassembled WGS sequence"/>
</dbReference>
<dbReference type="PANTHER" id="PTHR39087">
    <property type="entry name" value="UPF0104 MEMBRANE PROTEIN MJ1595"/>
    <property type="match status" value="1"/>
</dbReference>
<keyword evidence="2" id="KW-1003">Cell membrane</keyword>
<evidence type="ECO:0000256" key="4">
    <source>
        <dbReference type="ARBA" id="ARBA00022989"/>
    </source>
</evidence>
<evidence type="ECO:0000256" key="1">
    <source>
        <dbReference type="ARBA" id="ARBA00004651"/>
    </source>
</evidence>
<comment type="subcellular location">
    <subcellularLocation>
        <location evidence="1">Cell membrane</location>
        <topology evidence="1">Multi-pass membrane protein</topology>
    </subcellularLocation>
</comment>
<dbReference type="Pfam" id="PF03706">
    <property type="entry name" value="LPG_synthase_TM"/>
    <property type="match status" value="1"/>
</dbReference>
<sequence length="346" mass="40666">MPQFKFRWRYIGYFLSIILIGVAFFVIFSKFKSVYYDIPLLLKEARKPLLFFLVIFQIINYLGDGWLSQILLSIAGFKVNLRDILKIAILGVAGTHVAPFVGGTIITFYSYKKLNIPTAVISFLVFTWSFFIWASYFLFFILSLVLLPSLFFKFISFKETSIIILGLSLIFAILFFLFRRRGKYFIWFLNIFSKPINKIIKFFNKRISLKPHFFEKFISDFHQCFDFLQKNKDKIPRLLLSSLLFYLGDIFTLYFSFMVFGYQPNLALLIFGYTISLVLALFTLIPGTPGVMEASLMVVFIKIGLPVHIVFFASLLFRIFTYWLPLPISVFSYWRLRKNNIERNNI</sequence>
<name>A0A2M7R729_9BACT</name>
<dbReference type="PANTHER" id="PTHR39087:SF2">
    <property type="entry name" value="UPF0104 MEMBRANE PROTEIN MJ1595"/>
    <property type="match status" value="1"/>
</dbReference>
<keyword evidence="3 6" id="KW-0812">Transmembrane</keyword>
<dbReference type="InterPro" id="IPR022791">
    <property type="entry name" value="L-PG_synthase/AglD"/>
</dbReference>
<comment type="caution">
    <text evidence="7">The sequence shown here is derived from an EMBL/GenBank/DDBJ whole genome shotgun (WGS) entry which is preliminary data.</text>
</comment>
<dbReference type="NCBIfam" id="TIGR00374">
    <property type="entry name" value="flippase-like domain"/>
    <property type="match status" value="1"/>
</dbReference>
<keyword evidence="5 6" id="KW-0472">Membrane</keyword>
<protein>
    <recommendedName>
        <fullName evidence="9">TIGR00374 family protein</fullName>
    </recommendedName>
</protein>
<organism evidence="7 8">
    <name type="scientific">Candidatus Nealsonbacteria bacterium CG_4_10_14_0_8_um_filter_37_14</name>
    <dbReference type="NCBI Taxonomy" id="1974684"/>
    <lineage>
        <taxon>Bacteria</taxon>
        <taxon>Candidatus Nealsoniibacteriota</taxon>
    </lineage>
</organism>
<evidence type="ECO:0008006" key="9">
    <source>
        <dbReference type="Google" id="ProtNLM"/>
    </source>
</evidence>
<evidence type="ECO:0000313" key="7">
    <source>
        <dbReference type="EMBL" id="PIY89625.1"/>
    </source>
</evidence>
<evidence type="ECO:0000313" key="8">
    <source>
        <dbReference type="Proteomes" id="UP000230767"/>
    </source>
</evidence>
<feature type="transmembrane region" description="Helical" evidence="6">
    <location>
        <begin position="123"/>
        <end position="147"/>
    </location>
</feature>
<dbReference type="AlphaFoldDB" id="A0A2M7R729"/>
<feature type="transmembrane region" description="Helical" evidence="6">
    <location>
        <begin position="238"/>
        <end position="260"/>
    </location>
</feature>
<feature type="transmembrane region" description="Helical" evidence="6">
    <location>
        <begin position="12"/>
        <end position="29"/>
    </location>
</feature>
<proteinExistence type="predicted"/>
<feature type="transmembrane region" description="Helical" evidence="6">
    <location>
        <begin position="294"/>
        <end position="313"/>
    </location>
</feature>
<evidence type="ECO:0000256" key="5">
    <source>
        <dbReference type="ARBA" id="ARBA00023136"/>
    </source>
</evidence>
<evidence type="ECO:0000256" key="6">
    <source>
        <dbReference type="SAM" id="Phobius"/>
    </source>
</evidence>
<dbReference type="GO" id="GO:0005886">
    <property type="term" value="C:plasma membrane"/>
    <property type="evidence" value="ECO:0007669"/>
    <property type="project" value="UniProtKB-SubCell"/>
</dbReference>
<feature type="transmembrane region" description="Helical" evidence="6">
    <location>
        <begin position="266"/>
        <end position="287"/>
    </location>
</feature>